<dbReference type="STRING" id="1577791.Mpt1_c03130"/>
<keyword evidence="2" id="KW-1185">Reference proteome</keyword>
<protein>
    <submittedName>
        <fullName evidence="1">Uncharacterized protein</fullName>
    </submittedName>
</protein>
<gene>
    <name evidence="1" type="ORF">Mpt1_c03130</name>
</gene>
<dbReference type="InterPro" id="IPR025454">
    <property type="entry name" value="DUF4275"/>
</dbReference>
<name>A0A0A7LFE4_9ARCH</name>
<dbReference type="KEGG" id="mear:Mpt1_c03130"/>
<dbReference type="Pfam" id="PF14101">
    <property type="entry name" value="DUF4275"/>
    <property type="match status" value="1"/>
</dbReference>
<dbReference type="Proteomes" id="UP000030787">
    <property type="component" value="Chromosome"/>
</dbReference>
<proteinExistence type="predicted"/>
<organism evidence="1 2">
    <name type="scientific">Candidatus Methanoplasma termitum</name>
    <dbReference type="NCBI Taxonomy" id="1577791"/>
    <lineage>
        <taxon>Archaea</taxon>
        <taxon>Methanobacteriati</taxon>
        <taxon>Thermoplasmatota</taxon>
        <taxon>Thermoplasmata</taxon>
        <taxon>Methanomassiliicoccales</taxon>
        <taxon>Methanomassiliicoccaceae</taxon>
        <taxon>Candidatus Methanoplasma</taxon>
    </lineage>
</organism>
<evidence type="ECO:0000313" key="2">
    <source>
        <dbReference type="Proteomes" id="UP000030787"/>
    </source>
</evidence>
<sequence length="150" mass="17515">MSIRVIDFINQIQKKDIKVSFLSSDESWNHKDEWFKNFVPADKQGDSLYTACLHLQGFLWNAFDKEIGIIDYVEGDRARDAFDEQCKMDAILLDNNTKKATAYRINDASMITSEDLDMLTDITLTSVNFEWTYSKTHEPYAGPYFYKVQR</sequence>
<accession>A0A0A7LFE4</accession>
<dbReference type="GeneID" id="24817984"/>
<evidence type="ECO:0000313" key="1">
    <source>
        <dbReference type="EMBL" id="AIZ56211.1"/>
    </source>
</evidence>
<reference evidence="1 2" key="1">
    <citation type="journal article" date="2014" name="Appl. Environ. Microbiol.">
        <title>Comparative Genome Analysis of 'Candidatus Methanoplasma termitum' Indicates a New Mode of Energy Metabolism in the Seventh Order of Methanogens.</title>
        <authorList>
            <person name="Lang K."/>
            <person name="Schuldes J."/>
            <person name="Klingl A."/>
            <person name="Poehlein A."/>
            <person name="Daniel R."/>
            <person name="Brune A."/>
        </authorList>
    </citation>
    <scope>NUCLEOTIDE SEQUENCE [LARGE SCALE GENOMIC DNA]</scope>
    <source>
        <strain evidence="2">Mpt1</strain>
    </source>
</reference>
<dbReference type="HOGENOM" id="CLU_135014_0_0_2"/>
<dbReference type="EMBL" id="CP010070">
    <property type="protein sequence ID" value="AIZ56211.1"/>
    <property type="molecule type" value="Genomic_DNA"/>
</dbReference>
<dbReference type="AlphaFoldDB" id="A0A0A7LFE4"/>
<dbReference type="RefSeq" id="WP_048111555.1">
    <property type="nucleotide sequence ID" value="NZ_CP010070.1"/>
</dbReference>